<accession>A0A7R9HYF0</accession>
<reference evidence="2" key="1">
    <citation type="submission" date="2020-11" db="EMBL/GenBank/DDBJ databases">
        <authorList>
            <person name="Tran Van P."/>
        </authorList>
    </citation>
    <scope>NUCLEOTIDE SEQUENCE</scope>
</reference>
<gene>
    <name evidence="2" type="ORF">TBIB3V08_LOCUS3314</name>
</gene>
<organism evidence="2">
    <name type="scientific">Timema bartmani</name>
    <dbReference type="NCBI Taxonomy" id="61472"/>
    <lineage>
        <taxon>Eukaryota</taxon>
        <taxon>Metazoa</taxon>
        <taxon>Ecdysozoa</taxon>
        <taxon>Arthropoda</taxon>
        <taxon>Hexapoda</taxon>
        <taxon>Insecta</taxon>
        <taxon>Pterygota</taxon>
        <taxon>Neoptera</taxon>
        <taxon>Polyneoptera</taxon>
        <taxon>Phasmatodea</taxon>
        <taxon>Timematodea</taxon>
        <taxon>Timematoidea</taxon>
        <taxon>Timematidae</taxon>
        <taxon>Timema</taxon>
    </lineage>
</organism>
<sequence length="68" mass="7538">MQCEIRGMADVAETATSSADTLPKPGRVNEVKLPPGNVGREHRIAGLSFTRRRSERHTSTLHLSYFLS</sequence>
<proteinExistence type="predicted"/>
<evidence type="ECO:0000256" key="1">
    <source>
        <dbReference type="SAM" id="MobiDB-lite"/>
    </source>
</evidence>
<dbReference type="EMBL" id="OD565094">
    <property type="protein sequence ID" value="CAD7440824.1"/>
    <property type="molecule type" value="Genomic_DNA"/>
</dbReference>
<dbReference type="AlphaFoldDB" id="A0A7R9HYF0"/>
<feature type="region of interest" description="Disordered" evidence="1">
    <location>
        <begin position="1"/>
        <end position="40"/>
    </location>
</feature>
<evidence type="ECO:0000313" key="2">
    <source>
        <dbReference type="EMBL" id="CAD7440824.1"/>
    </source>
</evidence>
<protein>
    <submittedName>
        <fullName evidence="2">Uncharacterized protein</fullName>
    </submittedName>
</protein>
<name>A0A7R9HYF0_9NEOP</name>